<comment type="subcellular location">
    <subcellularLocation>
        <location evidence="1">Cell membrane</location>
    </subcellularLocation>
</comment>
<evidence type="ECO:0000313" key="5">
    <source>
        <dbReference type="Proteomes" id="UP000199695"/>
    </source>
</evidence>
<protein>
    <recommendedName>
        <fullName evidence="1">Sporulation sigma-E factor-processing peptidase</fullName>
        <ecNumber evidence="1">3.4.23.-</ecNumber>
    </recommendedName>
    <alternativeName>
        <fullName evidence="1">Membrane-associated aspartic protease</fullName>
    </alternativeName>
    <alternativeName>
        <fullName evidence="1">Stage II sporulation protein GA</fullName>
    </alternativeName>
</protein>
<feature type="transmembrane region" description="Helical" evidence="3">
    <location>
        <begin position="90"/>
        <end position="109"/>
    </location>
</feature>
<keyword evidence="1" id="KW-0749">Sporulation</keyword>
<evidence type="ECO:0000313" key="4">
    <source>
        <dbReference type="EMBL" id="SEN08710.1"/>
    </source>
</evidence>
<name>A0A1H8DNA1_9BACL</name>
<dbReference type="AlphaFoldDB" id="A0A1H8DNA1"/>
<keyword evidence="3" id="KW-0812">Transmembrane</keyword>
<dbReference type="InterPro" id="IPR005081">
    <property type="entry name" value="SpoIIGA"/>
</dbReference>
<comment type="similarity">
    <text evidence="1">Belongs to the peptidase U4 family.</text>
</comment>
<sequence>MTVYADLIFLLNGCIDFLLLWLTSGIRKQKTSYWRLLLAAMVGGIYSMLHLWPVFSLAYFFPVKILVSMVMVWVAYGFCHPLAYLRNLGVFYLVCFIAGGAMIALHYVITGDSQVAGGVFFTQSSKGWGSPVSWLLILFGFPLVWAYTRFSLRSLNERQSVHQFLTRVKIFIDGKELECTGLVDTGNQLRDPMTRTPVMMVELERIKSWIPHELKEMAEANDWEKGWLMLPPEWMARVRVIPYRAAGSKGNMMIAFKPDHVQILQENKWNNVDRVLIGIDVGHLSSDGTYQAIIHPSCLSV</sequence>
<dbReference type="STRING" id="1173111.SAMN05444955_105276"/>
<evidence type="ECO:0000256" key="2">
    <source>
        <dbReference type="PIRSR" id="PIRSR018571-1"/>
    </source>
</evidence>
<feature type="transmembrane region" description="Helical" evidence="3">
    <location>
        <begin position="33"/>
        <end position="52"/>
    </location>
</feature>
<keyword evidence="3" id="KW-1133">Transmembrane helix</keyword>
<dbReference type="PIRSF" id="PIRSF018571">
    <property type="entry name" value="SpoIIGA"/>
    <property type="match status" value="1"/>
</dbReference>
<dbReference type="GO" id="GO:0030435">
    <property type="term" value="P:sporulation resulting in formation of a cellular spore"/>
    <property type="evidence" value="ECO:0007669"/>
    <property type="project" value="UniProtKB-KW"/>
</dbReference>
<dbReference type="Proteomes" id="UP000199695">
    <property type="component" value="Unassembled WGS sequence"/>
</dbReference>
<dbReference type="GO" id="GO:0004190">
    <property type="term" value="F:aspartic-type endopeptidase activity"/>
    <property type="evidence" value="ECO:0007669"/>
    <property type="project" value="UniProtKB-KW"/>
</dbReference>
<proteinExistence type="inferred from homology"/>
<evidence type="ECO:0000256" key="1">
    <source>
        <dbReference type="PIRNR" id="PIRNR018571"/>
    </source>
</evidence>
<dbReference type="EMBL" id="FOCQ01000005">
    <property type="protein sequence ID" value="SEN08710.1"/>
    <property type="molecule type" value="Genomic_DNA"/>
</dbReference>
<dbReference type="GO" id="GO:0005886">
    <property type="term" value="C:plasma membrane"/>
    <property type="evidence" value="ECO:0007669"/>
    <property type="project" value="UniProtKB-SubCell"/>
</dbReference>
<comment type="subunit">
    <text evidence="1">Self-associates. Interacts with SigE. Interacts with SpoIIR.</text>
</comment>
<dbReference type="GO" id="GO:0030436">
    <property type="term" value="P:asexual sporulation"/>
    <property type="evidence" value="ECO:0007669"/>
    <property type="project" value="InterPro"/>
</dbReference>
<dbReference type="EC" id="3.4.23.-" evidence="1"/>
<dbReference type="NCBIfam" id="TIGR02854">
    <property type="entry name" value="spore_II_GA"/>
    <property type="match status" value="1"/>
</dbReference>
<feature type="transmembrane region" description="Helical" evidence="3">
    <location>
        <begin position="58"/>
        <end position="78"/>
    </location>
</feature>
<feature type="transmembrane region" description="Helical" evidence="3">
    <location>
        <begin position="6"/>
        <end position="26"/>
    </location>
</feature>
<dbReference type="Pfam" id="PF03419">
    <property type="entry name" value="Peptidase_U4"/>
    <property type="match status" value="1"/>
</dbReference>
<dbReference type="GO" id="GO:0006508">
    <property type="term" value="P:proteolysis"/>
    <property type="evidence" value="ECO:0007669"/>
    <property type="project" value="UniProtKB-KW"/>
</dbReference>
<comment type="function">
    <text evidence="1">Probable aspartic protease that is responsible for the proteolytic cleavage of the RNA polymerase sigma E factor (SigE/spoIIGB) to yield the active peptide in the mother cell during sporulation. Responds to a signal from the forespore that is triggered by the extracellular signal protein SpoIIR.</text>
</comment>
<dbReference type="RefSeq" id="WP_089966947.1">
    <property type="nucleotide sequence ID" value="NZ_FOCQ01000005.1"/>
</dbReference>
<reference evidence="4 5" key="1">
    <citation type="submission" date="2016-10" db="EMBL/GenBank/DDBJ databases">
        <authorList>
            <person name="de Groot N.N."/>
        </authorList>
    </citation>
    <scope>NUCLEOTIDE SEQUENCE [LARGE SCALE GENOMIC DNA]</scope>
    <source>
        <strain evidence="4 5">DSM 46701</strain>
    </source>
</reference>
<keyword evidence="1" id="KW-0645">Protease</keyword>
<accession>A0A1H8DNA1</accession>
<feature type="transmembrane region" description="Helical" evidence="3">
    <location>
        <begin position="129"/>
        <end position="148"/>
    </location>
</feature>
<feature type="active site" evidence="2">
    <location>
        <position position="184"/>
    </location>
</feature>
<keyword evidence="1" id="KW-0378">Hydrolase</keyword>
<keyword evidence="1 3" id="KW-0472">Membrane</keyword>
<keyword evidence="5" id="KW-1185">Reference proteome</keyword>
<gene>
    <name evidence="4" type="ORF">SAMN05444955_105276</name>
</gene>
<keyword evidence="1" id="KW-0064">Aspartyl protease</keyword>
<keyword evidence="1" id="KW-1003">Cell membrane</keyword>
<evidence type="ECO:0000256" key="3">
    <source>
        <dbReference type="SAM" id="Phobius"/>
    </source>
</evidence>
<dbReference type="OrthoDB" id="2690199at2"/>
<organism evidence="4 5">
    <name type="scientific">Lihuaxuella thermophila</name>
    <dbReference type="NCBI Taxonomy" id="1173111"/>
    <lineage>
        <taxon>Bacteria</taxon>
        <taxon>Bacillati</taxon>
        <taxon>Bacillota</taxon>
        <taxon>Bacilli</taxon>
        <taxon>Bacillales</taxon>
        <taxon>Thermoactinomycetaceae</taxon>
        <taxon>Lihuaxuella</taxon>
    </lineage>
</organism>